<feature type="region of interest" description="Disordered" evidence="13">
    <location>
        <begin position="950"/>
        <end position="993"/>
    </location>
</feature>
<feature type="domain" description="4Fe-4S ferredoxin-type" evidence="15">
    <location>
        <begin position="152"/>
        <end position="179"/>
    </location>
</feature>
<dbReference type="SUPFAM" id="SSF50692">
    <property type="entry name" value="ADC-like"/>
    <property type="match status" value="1"/>
</dbReference>
<dbReference type="GO" id="GO:0016020">
    <property type="term" value="C:membrane"/>
    <property type="evidence" value="ECO:0007669"/>
    <property type="project" value="TreeGrafter"/>
</dbReference>
<dbReference type="Gene3D" id="3.40.50.740">
    <property type="match status" value="1"/>
</dbReference>
<evidence type="ECO:0000313" key="19">
    <source>
        <dbReference type="Proteomes" id="UP001271648"/>
    </source>
</evidence>
<feature type="domain" description="4Fe-4S Mo/W bis-MGD-type" evidence="16">
    <location>
        <begin position="271"/>
        <end position="327"/>
    </location>
</feature>
<evidence type="ECO:0000256" key="5">
    <source>
        <dbReference type="ARBA" id="ARBA00022505"/>
    </source>
</evidence>
<dbReference type="Pfam" id="PF04879">
    <property type="entry name" value="Molybdop_Fe4S4"/>
    <property type="match status" value="1"/>
</dbReference>
<evidence type="ECO:0000256" key="2">
    <source>
        <dbReference type="ARBA" id="ARBA00001966"/>
    </source>
</evidence>
<dbReference type="InterPro" id="IPR019574">
    <property type="entry name" value="NADH_UbQ_OxRdtase_Gsu_4Fe4S-bd"/>
</dbReference>
<dbReference type="PROSITE" id="PS51669">
    <property type="entry name" value="4FE4S_MOW_BIS_MGD"/>
    <property type="match status" value="1"/>
</dbReference>
<dbReference type="Proteomes" id="UP001271648">
    <property type="component" value="Unassembled WGS sequence"/>
</dbReference>
<dbReference type="InterPro" id="IPR041924">
    <property type="entry name" value="Formate_Dh-H_N"/>
</dbReference>
<dbReference type="InterPro" id="IPR036010">
    <property type="entry name" value="2Fe-2S_ferredoxin-like_sf"/>
</dbReference>
<dbReference type="SMART" id="SM00929">
    <property type="entry name" value="NADH-G_4Fe-4S_3"/>
    <property type="match status" value="1"/>
</dbReference>
<dbReference type="FunFam" id="3.30.70.20:FF:000032">
    <property type="entry name" value="Formate dehydrogenase, alpha subunit"/>
    <property type="match status" value="1"/>
</dbReference>
<evidence type="ECO:0000256" key="10">
    <source>
        <dbReference type="ARBA" id="ARBA00023004"/>
    </source>
</evidence>
<evidence type="ECO:0000256" key="9">
    <source>
        <dbReference type="ARBA" id="ARBA00023002"/>
    </source>
</evidence>
<evidence type="ECO:0000259" key="17">
    <source>
        <dbReference type="PROSITE" id="PS51839"/>
    </source>
</evidence>
<dbReference type="Pfam" id="PF12838">
    <property type="entry name" value="Fer4_7"/>
    <property type="match status" value="1"/>
</dbReference>
<proteinExistence type="inferred from homology"/>
<keyword evidence="5" id="KW-0500">Molybdenum</keyword>
<evidence type="ECO:0000256" key="1">
    <source>
        <dbReference type="ARBA" id="ARBA00001942"/>
    </source>
</evidence>
<dbReference type="CDD" id="cd02792">
    <property type="entry name" value="MopB_CT_Formate-Dh-Na-like"/>
    <property type="match status" value="1"/>
</dbReference>
<dbReference type="Pfam" id="PF10588">
    <property type="entry name" value="NADH-G_4Fe-4S_3"/>
    <property type="match status" value="1"/>
</dbReference>
<organism evidence="18 19">
    <name type="scientific">Sporosarcina thermotolerans</name>
    <dbReference type="NCBI Taxonomy" id="633404"/>
    <lineage>
        <taxon>Bacteria</taxon>
        <taxon>Bacillati</taxon>
        <taxon>Bacillota</taxon>
        <taxon>Bacilli</taxon>
        <taxon>Bacillales</taxon>
        <taxon>Caryophanaceae</taxon>
        <taxon>Sporosarcina</taxon>
    </lineage>
</organism>
<reference evidence="18 19" key="1">
    <citation type="submission" date="2023-06" db="EMBL/GenBank/DDBJ databases">
        <title>Sporosarcina sp. nov., isolated from Korean traditional fermented seafood 'Jeotgal'.</title>
        <authorList>
            <person name="Yang A.I."/>
            <person name="Shin N.-R."/>
        </authorList>
    </citation>
    <scope>NUCLEOTIDE SEQUENCE [LARGE SCALE GENOMIC DNA]</scope>
    <source>
        <strain evidence="18 19">KCTC43456</strain>
    </source>
</reference>
<gene>
    <name evidence="18" type="primary">fdhF</name>
    <name evidence="18" type="ORF">QTL97_09865</name>
</gene>
<dbReference type="Gene3D" id="2.40.40.20">
    <property type="match status" value="1"/>
</dbReference>
<dbReference type="InterPro" id="IPR017900">
    <property type="entry name" value="4Fe4S_Fe_S_CS"/>
</dbReference>
<dbReference type="InterPro" id="IPR006478">
    <property type="entry name" value="Formate_DH_asu"/>
</dbReference>
<feature type="domain" description="2Fe-2S ferredoxin-type" evidence="14">
    <location>
        <begin position="14"/>
        <end position="90"/>
    </location>
</feature>
<dbReference type="InterPro" id="IPR006963">
    <property type="entry name" value="Mopterin_OxRdtase_4Fe-4S_dom"/>
</dbReference>
<keyword evidence="6" id="KW-0001">2Fe-2S</keyword>
<evidence type="ECO:0000259" key="14">
    <source>
        <dbReference type="PROSITE" id="PS51085"/>
    </source>
</evidence>
<dbReference type="GO" id="GO:0022904">
    <property type="term" value="P:respiratory electron transport chain"/>
    <property type="evidence" value="ECO:0007669"/>
    <property type="project" value="TreeGrafter"/>
</dbReference>
<evidence type="ECO:0000256" key="6">
    <source>
        <dbReference type="ARBA" id="ARBA00022714"/>
    </source>
</evidence>
<name>A0AAW9A6Q2_9BACL</name>
<keyword evidence="11" id="KW-0411">Iron-sulfur</keyword>
<dbReference type="FunFam" id="2.20.25.90:FF:000001">
    <property type="entry name" value="Formate dehydrogenase subunit alpha"/>
    <property type="match status" value="1"/>
</dbReference>
<dbReference type="PROSITE" id="PS00198">
    <property type="entry name" value="4FE4S_FER_1"/>
    <property type="match status" value="1"/>
</dbReference>
<evidence type="ECO:0000259" key="16">
    <source>
        <dbReference type="PROSITE" id="PS51669"/>
    </source>
</evidence>
<comment type="caution">
    <text evidence="18">The sequence shown here is derived from an EMBL/GenBank/DDBJ whole genome shotgun (WGS) entry which is preliminary data.</text>
</comment>
<dbReference type="PROSITE" id="PS51379">
    <property type="entry name" value="4FE4S_FER_2"/>
    <property type="match status" value="2"/>
</dbReference>
<dbReference type="InterPro" id="IPR006657">
    <property type="entry name" value="MoPterin_dinucl-bd_dom"/>
</dbReference>
<dbReference type="AlphaFoldDB" id="A0AAW9A6Q2"/>
<sequence>MWLWWFFYYKKEALTLSIKINGTAYPYSEGTTVLQVINELKIDHPQICYFPEVDPIETCDTCIVEVNGRLVRACSTKAEHGMDVQLSSTRAKEAQTEAMDRILENHLLYCTVCDNNNGNCKIHNTVDMMGIEEQKYPYEPKCTKDSVDFTHPFYRYDPNQCIACGQCVEACQNLQVNETLSIDWERDRPIVLWDGGAKINESSCVGCGHCVTVCPCNALMEKSMLGEAGFMTDIKEEILTPMIDLVKNVEPGYSGIMAISDAEAAMRDTRTKKTKTVCTFCGVGCSFEVWTKDREILKIQPVSDAPVNAISTCVKGKFGWDFVNSEERLTTPLIRKGETFVEATWKEALDLVADRLGSIHKKHGKDSVGVISSSKITNEENYVIQKLARQVFKTNNVDNCSRYCQSPATDGLFRTVGMGGDAGTIKDIAKAGLVIIIGANPAEGHPVLATRVKRAHKLHGQKLIVADLRKHEMAERSDIFISPKQGTDQVWLMAVTKYMIDQGWHDAAFIQENVHHFDDFKEVLKKYTLEYAQHVTGVSKEKLIQTAEMIRDADGTCILWGMGVTQNTGGSDTSAAISNLLLATGNYRRPGAGAYPLRGHNNVQGACDMGTLPGWLPGYQHVTDDAARTKFERAYGVAIDDKPGMDNIQMLHAVDDGIMKAMYIVGEDMALVDSNSNYVHDVISKLDFLVVQDIFFSRTARYADVILPAVPSLEKDGTFTNTERRVQRLYKALPELGDSKADWWIVQEIATRLGADWNFAGPREIFAEMASLSPLFGQADYSNMENWDSFLWGSLDGSSTPLLYVDGFNFPDGKARFALSDWVEPVEYPAEFDLHINNGRLLEHFHEGNLTNKSDGIQSKVPEIFVEVSPELAKERGVLSGSLVRLVSPHGALRLPVLVTDRVKGNELFLPMNSVKKESAINFLTGPAVDQRTNTPAYKQTKVRMEVLRKEGDNPLPANNHRNKKRYPQDGVEVERKWERPGYEHLTDQPERG</sequence>
<dbReference type="InterPro" id="IPR009010">
    <property type="entry name" value="Asp_de-COase-like_dom_sf"/>
</dbReference>
<evidence type="ECO:0000256" key="4">
    <source>
        <dbReference type="ARBA" id="ARBA00022485"/>
    </source>
</evidence>
<dbReference type="SUPFAM" id="SSF54292">
    <property type="entry name" value="2Fe-2S ferredoxin-like"/>
    <property type="match status" value="1"/>
</dbReference>
<accession>A0AAW9A6Q2</accession>
<keyword evidence="7" id="KW-0479">Metal-binding</keyword>
<dbReference type="InterPro" id="IPR050123">
    <property type="entry name" value="Prok_molybdopt-oxidoreductase"/>
</dbReference>
<dbReference type="FunFam" id="2.40.40.20:FF:000005">
    <property type="entry name" value="Periplasmic nitrate reductase"/>
    <property type="match status" value="1"/>
</dbReference>
<dbReference type="Pfam" id="PF13510">
    <property type="entry name" value="Fer2_4"/>
    <property type="match status" value="1"/>
</dbReference>
<dbReference type="EC" id="1.17.1.9" evidence="18"/>
<dbReference type="EMBL" id="JAUBDJ010000005">
    <property type="protein sequence ID" value="MDW0117241.1"/>
    <property type="molecule type" value="Genomic_DNA"/>
</dbReference>
<dbReference type="GO" id="GO:0003954">
    <property type="term" value="F:NADH dehydrogenase activity"/>
    <property type="evidence" value="ECO:0007669"/>
    <property type="project" value="TreeGrafter"/>
</dbReference>
<evidence type="ECO:0000256" key="11">
    <source>
        <dbReference type="ARBA" id="ARBA00023014"/>
    </source>
</evidence>
<dbReference type="InterPro" id="IPR001041">
    <property type="entry name" value="2Fe-2S_ferredoxin-type"/>
</dbReference>
<dbReference type="GO" id="GO:0051537">
    <property type="term" value="F:2 iron, 2 sulfur cluster binding"/>
    <property type="evidence" value="ECO:0007669"/>
    <property type="project" value="UniProtKB-KW"/>
</dbReference>
<comment type="similarity">
    <text evidence="3">In the C-terminal section; belongs to the prokaryotic molybdopterin-containing oxidoreductase family.</text>
</comment>
<dbReference type="CDD" id="cd02753">
    <property type="entry name" value="MopB_Formate-Dh-H"/>
    <property type="match status" value="1"/>
</dbReference>
<dbReference type="Gene3D" id="3.30.70.20">
    <property type="match status" value="1"/>
</dbReference>
<evidence type="ECO:0000256" key="8">
    <source>
        <dbReference type="ARBA" id="ARBA00022737"/>
    </source>
</evidence>
<keyword evidence="4" id="KW-0004">4Fe-4S</keyword>
<dbReference type="SMART" id="SM00926">
    <property type="entry name" value="Molybdop_Fe4S4"/>
    <property type="match status" value="1"/>
</dbReference>
<dbReference type="PIRSF" id="PIRSF036643">
    <property type="entry name" value="FDH_alpha"/>
    <property type="match status" value="1"/>
</dbReference>
<evidence type="ECO:0000256" key="7">
    <source>
        <dbReference type="ARBA" id="ARBA00022723"/>
    </source>
</evidence>
<dbReference type="InterPro" id="IPR017896">
    <property type="entry name" value="4Fe4S_Fe-S-bd"/>
</dbReference>
<dbReference type="Gene3D" id="2.20.25.90">
    <property type="entry name" value="ADC-like domains"/>
    <property type="match status" value="1"/>
</dbReference>
<dbReference type="GO" id="GO:0046872">
    <property type="term" value="F:metal ion binding"/>
    <property type="evidence" value="ECO:0007669"/>
    <property type="project" value="UniProtKB-KW"/>
</dbReference>
<dbReference type="Pfam" id="PF01568">
    <property type="entry name" value="Molydop_binding"/>
    <property type="match status" value="1"/>
</dbReference>
<dbReference type="CDD" id="cd00207">
    <property type="entry name" value="fer2"/>
    <property type="match status" value="1"/>
</dbReference>
<dbReference type="PROSITE" id="PS51085">
    <property type="entry name" value="2FE2S_FER_2"/>
    <property type="match status" value="1"/>
</dbReference>
<feature type="compositionally biased region" description="Basic and acidic residues" evidence="13">
    <location>
        <begin position="973"/>
        <end position="993"/>
    </location>
</feature>
<keyword evidence="19" id="KW-1185">Reference proteome</keyword>
<comment type="cofactor">
    <cofactor evidence="1">
        <name>Mo-bis(molybdopterin guanine dinucleotide)</name>
        <dbReference type="ChEBI" id="CHEBI:60539"/>
    </cofactor>
</comment>
<dbReference type="FunFam" id="3.40.228.10:FF:000002">
    <property type="entry name" value="Formate dehydrogenase subunit alpha"/>
    <property type="match status" value="1"/>
</dbReference>
<dbReference type="Pfam" id="PF00384">
    <property type="entry name" value="Molybdopterin"/>
    <property type="match status" value="1"/>
</dbReference>
<evidence type="ECO:0000259" key="15">
    <source>
        <dbReference type="PROSITE" id="PS51379"/>
    </source>
</evidence>
<keyword evidence="9 18" id="KW-0560">Oxidoreductase</keyword>
<dbReference type="PROSITE" id="PS51839">
    <property type="entry name" value="4FE4S_HC3"/>
    <property type="match status" value="1"/>
</dbReference>
<dbReference type="PANTHER" id="PTHR43105">
    <property type="entry name" value="RESPIRATORY NITRATE REDUCTASE"/>
    <property type="match status" value="1"/>
</dbReference>
<dbReference type="FunFam" id="3.10.20.740:FF:000003">
    <property type="entry name" value="Formate dehydrogenase subunit alpha"/>
    <property type="match status" value="1"/>
</dbReference>
<dbReference type="Gene3D" id="3.40.228.10">
    <property type="entry name" value="Dimethylsulfoxide Reductase, domain 2"/>
    <property type="match status" value="1"/>
</dbReference>
<dbReference type="Gene3D" id="3.10.20.740">
    <property type="match status" value="1"/>
</dbReference>
<dbReference type="InterPro" id="IPR006656">
    <property type="entry name" value="Mopterin_OxRdtase"/>
</dbReference>
<dbReference type="GO" id="GO:0015942">
    <property type="term" value="P:formate metabolic process"/>
    <property type="evidence" value="ECO:0007669"/>
    <property type="project" value="InterPro"/>
</dbReference>
<dbReference type="GO" id="GO:0043546">
    <property type="term" value="F:molybdopterin cofactor binding"/>
    <property type="evidence" value="ECO:0007669"/>
    <property type="project" value="InterPro"/>
</dbReference>
<dbReference type="InterPro" id="IPR027467">
    <property type="entry name" value="MopterinOxRdtase_cofactor_BS"/>
</dbReference>
<dbReference type="NCBIfam" id="TIGR01591">
    <property type="entry name" value="Fdh-alpha"/>
    <property type="match status" value="1"/>
</dbReference>
<dbReference type="GO" id="GO:0051539">
    <property type="term" value="F:4 iron, 4 sulfur cluster binding"/>
    <property type="evidence" value="ECO:0007669"/>
    <property type="project" value="UniProtKB-KW"/>
</dbReference>
<evidence type="ECO:0000256" key="3">
    <source>
        <dbReference type="ARBA" id="ARBA00007023"/>
    </source>
</evidence>
<dbReference type="PROSITE" id="PS00551">
    <property type="entry name" value="MOLYBDOPTERIN_PROK_1"/>
    <property type="match status" value="1"/>
</dbReference>
<evidence type="ECO:0000256" key="13">
    <source>
        <dbReference type="SAM" id="MobiDB-lite"/>
    </source>
</evidence>
<comment type="cofactor">
    <cofactor evidence="2">
        <name>[4Fe-4S] cluster</name>
        <dbReference type="ChEBI" id="CHEBI:49883"/>
    </cofactor>
</comment>
<comment type="cofactor">
    <cofactor evidence="12">
        <name>[2Fe-2S] cluster</name>
        <dbReference type="ChEBI" id="CHEBI:190135"/>
    </cofactor>
</comment>
<protein>
    <submittedName>
        <fullName evidence="18">Formate dehydrogenase subunit alpha</fullName>
        <ecNumber evidence="18">1.17.1.9</ecNumber>
    </submittedName>
</protein>
<dbReference type="PANTHER" id="PTHR43105:SF14">
    <property type="entry name" value="FORMATE DEHYDROGENASE H"/>
    <property type="match status" value="1"/>
</dbReference>
<feature type="domain" description="4Fe-4S His(Cys)3-ligated-type" evidence="17">
    <location>
        <begin position="90"/>
        <end position="130"/>
    </location>
</feature>
<dbReference type="SUPFAM" id="SSF54862">
    <property type="entry name" value="4Fe-4S ferredoxins"/>
    <property type="match status" value="1"/>
</dbReference>
<evidence type="ECO:0000313" key="18">
    <source>
        <dbReference type="EMBL" id="MDW0117241.1"/>
    </source>
</evidence>
<dbReference type="SUPFAM" id="SSF53706">
    <property type="entry name" value="Formate dehydrogenase/DMSO reductase, domains 1-3"/>
    <property type="match status" value="1"/>
</dbReference>
<keyword evidence="10" id="KW-0408">Iron</keyword>
<evidence type="ECO:0000256" key="12">
    <source>
        <dbReference type="ARBA" id="ARBA00034078"/>
    </source>
</evidence>
<keyword evidence="8" id="KW-0677">Repeat</keyword>
<feature type="domain" description="4Fe-4S ferredoxin-type" evidence="15">
    <location>
        <begin position="195"/>
        <end position="224"/>
    </location>
</feature>
<dbReference type="GO" id="GO:0008863">
    <property type="term" value="F:formate dehydrogenase (NAD+) activity"/>
    <property type="evidence" value="ECO:0007669"/>
    <property type="project" value="UniProtKB-EC"/>
</dbReference>